<keyword evidence="4" id="KW-1185">Reference proteome</keyword>
<dbReference type="PANTHER" id="PTHR48043:SF145">
    <property type="entry name" value="FI06409P-RELATED"/>
    <property type="match status" value="1"/>
</dbReference>
<reference evidence="4" key="1">
    <citation type="submission" date="2024-06" db="EMBL/GenBank/DDBJ databases">
        <title>Multi-omics analyses provide insights into the biosynthesis of the anticancer antibiotic pleurotin in Hohenbuehelia grisea.</title>
        <authorList>
            <person name="Weaver J.A."/>
            <person name="Alberti F."/>
        </authorList>
    </citation>
    <scope>NUCLEOTIDE SEQUENCE [LARGE SCALE GENOMIC DNA]</scope>
    <source>
        <strain evidence="4">T-177</strain>
    </source>
</reference>
<gene>
    <name evidence="3" type="ORF">HGRIS_008445</name>
</gene>
<evidence type="ECO:0000313" key="3">
    <source>
        <dbReference type="EMBL" id="KAL0951774.1"/>
    </source>
</evidence>
<dbReference type="CDD" id="cd03784">
    <property type="entry name" value="GT1_Gtf-like"/>
    <property type="match status" value="1"/>
</dbReference>
<comment type="caution">
    <text evidence="3">The sequence shown here is derived from an EMBL/GenBank/DDBJ whole genome shotgun (WGS) entry which is preliminary data.</text>
</comment>
<dbReference type="InterPro" id="IPR050271">
    <property type="entry name" value="UDP-glycosyltransferase"/>
</dbReference>
<protein>
    <submittedName>
        <fullName evidence="3">Uncharacterized protein</fullName>
    </submittedName>
</protein>
<name>A0ABR3J807_9AGAR</name>
<evidence type="ECO:0000313" key="4">
    <source>
        <dbReference type="Proteomes" id="UP001556367"/>
    </source>
</evidence>
<dbReference type="Gene3D" id="3.40.50.2000">
    <property type="entry name" value="Glycogen Phosphorylase B"/>
    <property type="match status" value="2"/>
</dbReference>
<accession>A0ABR3J807</accession>
<proteinExistence type="predicted"/>
<dbReference type="Pfam" id="PF00201">
    <property type="entry name" value="UDPGT"/>
    <property type="match status" value="1"/>
</dbReference>
<evidence type="ECO:0000256" key="1">
    <source>
        <dbReference type="ARBA" id="ARBA00022676"/>
    </source>
</evidence>
<keyword evidence="2" id="KW-0808">Transferase</keyword>
<dbReference type="InterPro" id="IPR002213">
    <property type="entry name" value="UDP_glucos_trans"/>
</dbReference>
<dbReference type="SUPFAM" id="SSF53756">
    <property type="entry name" value="UDP-Glycosyltransferase/glycogen phosphorylase"/>
    <property type="match status" value="1"/>
</dbReference>
<dbReference type="Proteomes" id="UP001556367">
    <property type="component" value="Unassembled WGS sequence"/>
</dbReference>
<organism evidence="3 4">
    <name type="scientific">Hohenbuehelia grisea</name>
    <dbReference type="NCBI Taxonomy" id="104357"/>
    <lineage>
        <taxon>Eukaryota</taxon>
        <taxon>Fungi</taxon>
        <taxon>Dikarya</taxon>
        <taxon>Basidiomycota</taxon>
        <taxon>Agaricomycotina</taxon>
        <taxon>Agaricomycetes</taxon>
        <taxon>Agaricomycetidae</taxon>
        <taxon>Agaricales</taxon>
        <taxon>Pleurotineae</taxon>
        <taxon>Pleurotaceae</taxon>
        <taxon>Hohenbuehelia</taxon>
    </lineage>
</organism>
<dbReference type="PANTHER" id="PTHR48043">
    <property type="entry name" value="EG:EG0003.4 PROTEIN-RELATED"/>
    <property type="match status" value="1"/>
</dbReference>
<keyword evidence="1" id="KW-0328">Glycosyltransferase</keyword>
<evidence type="ECO:0000256" key="2">
    <source>
        <dbReference type="ARBA" id="ARBA00022679"/>
    </source>
</evidence>
<sequence length="478" mass="53686">MIILLFTYSEYGQANTILAIVEELATRKTVQEVHVCSYPALQKRVEAIDARSSSSVVFHALEGPNYEEVLNLNGITTENIPHPPSSKSIEVFRRLDFMVNMYDDGAYRKLVDTCTTLIKTLDPDVIIVDTLCGFAVDACRLLDRRYIINSPLQAMDVIRMEQPWGKALWYYPALFSGNPFPVPWRLFFSNIGINIQMITTLISSPRMKAMPASRKKNGYKGGHPIMQQFHPDIDYICPSIVETDYPHVCTPNVHRFGTITLDTVPLEQSDPELRAWLDRRRTVVIVLGTHTRCSEDMVRAFVSGLLKHLPLDMQVLWKLTNKGDVGQLAEDLLDEAEVKERDRFRIVDWIVADPNAIMVHPNVVCYVHHGGANSFFECCRAGVPQIIIAMWYDLYENASRAEYRGLGIYGNKSCAPGVDAVEFGNALARIVNPGPEAERIKGNATRVAKLCKEAGGKKAAVDFILSTLDKGKTWVHPS</sequence>
<dbReference type="EMBL" id="JASNQZ010000011">
    <property type="protein sequence ID" value="KAL0951774.1"/>
    <property type="molecule type" value="Genomic_DNA"/>
</dbReference>